<keyword evidence="1" id="KW-0472">Membrane</keyword>
<dbReference type="Proteomes" id="UP001195196">
    <property type="component" value="Unassembled WGS sequence"/>
</dbReference>
<sequence>MNDRTIRAGTDRADFVAHVAERIRTHPDPLLRARAVQIVLAADGVQASGSLADPRGAVIAHNELRRRVDELAAAAELADLKQDFRLSGQHPARHGGDIAFYGFFGLTGPAAYLLGAFGFELPPSLDGFNVVAMVMAALTPIAAYWCYYTLHHSGQDARGWQGIVEQAAHVAYAGRDDDTPDQPSVAGDDDLARRRAAAARSLDDLLAAWGHYKLDTEAWYLTKPLLHDTTGTVATTVAYTSAMTDLAAAVDALGEHSTANDVDHTLALADRAWAAWHDANDHAAAVGLDDRSPTERAALQRLNKLVTRLTRSSADDPELAAVKRDITACLDRIHTVSVSWADIAALPALDQQLIPQLPTGAA</sequence>
<name>A0AAW4G9V6_GORRU</name>
<evidence type="ECO:0000313" key="3">
    <source>
        <dbReference type="Proteomes" id="UP001195196"/>
    </source>
</evidence>
<protein>
    <submittedName>
        <fullName evidence="2">Uncharacterized protein</fullName>
    </submittedName>
</protein>
<evidence type="ECO:0000313" key="2">
    <source>
        <dbReference type="EMBL" id="MBM7280532.1"/>
    </source>
</evidence>
<proteinExistence type="predicted"/>
<feature type="transmembrane region" description="Helical" evidence="1">
    <location>
        <begin position="98"/>
        <end position="118"/>
    </location>
</feature>
<reference evidence="2" key="1">
    <citation type="submission" date="2021-02" db="EMBL/GenBank/DDBJ databases">
        <title>Taxonomy, biology and ecology of Rhodococcus bacteria occurring in California pistachio and other woody hosts as revealed by genome sequence analyses.</title>
        <authorList>
            <person name="Riely B."/>
            <person name="Gai Y."/>
        </authorList>
    </citation>
    <scope>NUCLEOTIDE SEQUENCE</scope>
    <source>
        <strain evidence="2">BP-295</strain>
    </source>
</reference>
<organism evidence="2 3">
    <name type="scientific">Gordonia rubripertincta</name>
    <name type="common">Rhodococcus corallinus</name>
    <dbReference type="NCBI Taxonomy" id="36822"/>
    <lineage>
        <taxon>Bacteria</taxon>
        <taxon>Bacillati</taxon>
        <taxon>Actinomycetota</taxon>
        <taxon>Actinomycetes</taxon>
        <taxon>Mycobacteriales</taxon>
        <taxon>Gordoniaceae</taxon>
        <taxon>Gordonia</taxon>
    </lineage>
</organism>
<keyword evidence="1" id="KW-0812">Transmembrane</keyword>
<comment type="caution">
    <text evidence="2">The sequence shown here is derived from an EMBL/GenBank/DDBJ whole genome shotgun (WGS) entry which is preliminary data.</text>
</comment>
<dbReference type="EMBL" id="JAFFGU010000024">
    <property type="protein sequence ID" value="MBM7280532.1"/>
    <property type="molecule type" value="Genomic_DNA"/>
</dbReference>
<keyword evidence="1" id="KW-1133">Transmembrane helix</keyword>
<dbReference type="AlphaFoldDB" id="A0AAW4G9V6"/>
<gene>
    <name evidence="2" type="ORF">JTZ10_22550</name>
</gene>
<dbReference type="RefSeq" id="WP_055476909.1">
    <property type="nucleotide sequence ID" value="NZ_JAFFGU010000024.1"/>
</dbReference>
<feature type="transmembrane region" description="Helical" evidence="1">
    <location>
        <begin position="130"/>
        <end position="150"/>
    </location>
</feature>
<evidence type="ECO:0000256" key="1">
    <source>
        <dbReference type="SAM" id="Phobius"/>
    </source>
</evidence>
<accession>A0AAW4G9V6</accession>